<dbReference type="EMBL" id="VTRV01000070">
    <property type="protein sequence ID" value="TZF89786.1"/>
    <property type="molecule type" value="Genomic_DNA"/>
</dbReference>
<dbReference type="Gene3D" id="2.60.40.1190">
    <property type="match status" value="1"/>
</dbReference>
<accession>A0A5D8Z5H5</accession>
<feature type="region of interest" description="Disordered" evidence="1">
    <location>
        <begin position="1"/>
        <end position="22"/>
    </location>
</feature>
<feature type="domain" description="DUF5916" evidence="3">
    <location>
        <begin position="333"/>
        <end position="406"/>
    </location>
</feature>
<dbReference type="CDD" id="cd09618">
    <property type="entry name" value="CBM9_like_2"/>
    <property type="match status" value="1"/>
</dbReference>
<feature type="compositionally biased region" description="Basic and acidic residues" evidence="1">
    <location>
        <begin position="11"/>
        <end position="22"/>
    </location>
</feature>
<dbReference type="GO" id="GO:0004553">
    <property type="term" value="F:hydrolase activity, hydrolyzing O-glycosyl compounds"/>
    <property type="evidence" value="ECO:0007669"/>
    <property type="project" value="InterPro"/>
</dbReference>
<dbReference type="Pfam" id="PF06452">
    <property type="entry name" value="CBM9_1"/>
    <property type="match status" value="1"/>
</dbReference>
<dbReference type="Pfam" id="PF19313">
    <property type="entry name" value="DUF5916"/>
    <property type="match status" value="1"/>
</dbReference>
<evidence type="ECO:0000259" key="3">
    <source>
        <dbReference type="Pfam" id="PF19313"/>
    </source>
</evidence>
<feature type="domain" description="Carbohydrate-binding" evidence="2">
    <location>
        <begin position="109"/>
        <end position="255"/>
    </location>
</feature>
<proteinExistence type="predicted"/>
<keyword evidence="5" id="KW-1185">Reference proteome</keyword>
<reference evidence="4 5" key="1">
    <citation type="submission" date="2019-08" db="EMBL/GenBank/DDBJ databases">
        <title>Draft genome sequence of Lysobacter sp. UKS-15.</title>
        <authorList>
            <person name="Im W.-T."/>
        </authorList>
    </citation>
    <scope>NUCLEOTIDE SEQUENCE [LARGE SCALE GENOMIC DNA]</scope>
    <source>
        <strain evidence="4 5">UKS-15</strain>
    </source>
</reference>
<comment type="caution">
    <text evidence="4">The sequence shown here is derived from an EMBL/GenBank/DDBJ whole genome shotgun (WGS) entry which is preliminary data.</text>
</comment>
<evidence type="ECO:0000259" key="2">
    <source>
        <dbReference type="Pfam" id="PF06452"/>
    </source>
</evidence>
<dbReference type="SUPFAM" id="SSF49344">
    <property type="entry name" value="CBD9-like"/>
    <property type="match status" value="1"/>
</dbReference>
<dbReference type="OrthoDB" id="9786766at2"/>
<dbReference type="InterPro" id="IPR045670">
    <property type="entry name" value="DUF5916"/>
</dbReference>
<gene>
    <name evidence="4" type="ORF">FW784_07895</name>
</gene>
<protein>
    <submittedName>
        <fullName evidence="4">Carbohydrate binding family 9 domain-containing protein</fullName>
    </submittedName>
</protein>
<organism evidence="4 5">
    <name type="scientific">Cognatilysobacter lacus</name>
    <dbReference type="NCBI Taxonomy" id="1643323"/>
    <lineage>
        <taxon>Bacteria</taxon>
        <taxon>Pseudomonadati</taxon>
        <taxon>Pseudomonadota</taxon>
        <taxon>Gammaproteobacteria</taxon>
        <taxon>Lysobacterales</taxon>
        <taxon>Lysobacteraceae</taxon>
        <taxon>Cognatilysobacter</taxon>
    </lineage>
</organism>
<dbReference type="InterPro" id="IPR010502">
    <property type="entry name" value="Carb-bd_dom_fam9"/>
</dbReference>
<sequence>MPIGRPGECTSLHRDGRQPDFRHGLRRRRVIHPRRRCSMPRRSHMCHQAWRGPLNPHAPRRIFRPVLSTKDPTMTLLRTALALATLAFVLPATAADATRIPHLDGDIVIDGVLDDAAWSQAVPVELGYEISPGDNTPSPVHTTMRMASTRDALYLSFHALDPEPSKIRAHLTDRDGPYRDDFVGVMLDTFDDHRRNYEFFVNPLGVQMDLIREEATSNEDDSWDGLWTSAGRITADGYDVEMRIPFSTLRFRNTQGAKQWGVIGLRSYPRNVRHQLANVVIPRGGNCLLCHAAKIEGMEGVQQGRNLEVVPTLTVTDAESRDRRDGDWHGEGVQVEPGVDVSWAPSPNLTLNATINPDFSQVETDQAQLDLTSNFALYFPEKRPFFMEGADYFNTPFQVLYTRQIANPDYGLRITGRTGSGAYGAFVARDATTQLLVPGVLGSGFDVLEQPADVLVARYRHDLNASTSIGLVTTARHGDDYRNDVAGVDGRWQHGGHTVVAQLLRSDSQYPTSLGFADNAPSGAAWRAQYDYETRNWFASSWHEKVDPGFRADLGFIGQVGYDKSLVGGGYNWFFDKGSKINRVQLYSDFDITHRFDGQLLERELEARLSLNGPLQSNFGVQGLTRSRFWDGRLFEESYINLFASAIPRSGVQLGGNFRTGPQIDIAASRRGHGRFFDVNGSVALGRGLSVNVDLFQQSLRRDGGTAFEATVLDTRLAWQMDPRQRLRMTVQASNVDKDPALYTHPVNRHARDIGAQLVYSYKVNPRTAVYAGGTLGGFLDDEHRDLFASSRGVFFKLSYGWQP</sequence>
<dbReference type="GO" id="GO:0030246">
    <property type="term" value="F:carbohydrate binding"/>
    <property type="evidence" value="ECO:0007669"/>
    <property type="project" value="InterPro"/>
</dbReference>
<dbReference type="AlphaFoldDB" id="A0A5D8Z5H5"/>
<evidence type="ECO:0000256" key="1">
    <source>
        <dbReference type="SAM" id="MobiDB-lite"/>
    </source>
</evidence>
<dbReference type="Proteomes" id="UP000323164">
    <property type="component" value="Unassembled WGS sequence"/>
</dbReference>
<evidence type="ECO:0000313" key="4">
    <source>
        <dbReference type="EMBL" id="TZF89786.1"/>
    </source>
</evidence>
<name>A0A5D8Z5H5_9GAMM</name>
<dbReference type="GO" id="GO:0016052">
    <property type="term" value="P:carbohydrate catabolic process"/>
    <property type="evidence" value="ECO:0007669"/>
    <property type="project" value="InterPro"/>
</dbReference>
<evidence type="ECO:0000313" key="5">
    <source>
        <dbReference type="Proteomes" id="UP000323164"/>
    </source>
</evidence>